<dbReference type="OrthoDB" id="3556897at2"/>
<name>A0A837DCR5_9PSEU</name>
<dbReference type="OMA" id="ENHAPLE"/>
<feature type="transmembrane region" description="Helical" evidence="1">
    <location>
        <begin position="24"/>
        <end position="44"/>
    </location>
</feature>
<keyword evidence="1" id="KW-1133">Transmembrane helix</keyword>
<evidence type="ECO:0000256" key="1">
    <source>
        <dbReference type="SAM" id="Phobius"/>
    </source>
</evidence>
<evidence type="ECO:0000313" key="3">
    <source>
        <dbReference type="Proteomes" id="UP000030848"/>
    </source>
</evidence>
<accession>A0A837DCR5</accession>
<comment type="caution">
    <text evidence="2">The sequence shown here is derived from an EMBL/GenBank/DDBJ whole genome shotgun (WGS) entry which is preliminary data.</text>
</comment>
<feature type="transmembrane region" description="Helical" evidence="1">
    <location>
        <begin position="73"/>
        <end position="99"/>
    </location>
</feature>
<dbReference type="RefSeq" id="WP_012795806.1">
    <property type="nucleotide sequence ID" value="NZ_CALJZO010000033.1"/>
</dbReference>
<evidence type="ECO:0000313" key="2">
    <source>
        <dbReference type="EMBL" id="KHF45005.1"/>
    </source>
</evidence>
<proteinExistence type="predicted"/>
<sequence length="113" mass="12247">MTDAVSATPSSSSRHAQDRLHQPFRLVVAAVELVLAVVSGWAVTWCWGNAVGTMTIRANDGAELVSRVYEGDWIGLAFACAAVAALLTVDAARQAVLGVRTRRWRRRRSSRPA</sequence>
<dbReference type="Proteomes" id="UP000030848">
    <property type="component" value="Unassembled WGS sequence"/>
</dbReference>
<organism evidence="2 3">
    <name type="scientific">Saccharomonospora viridis</name>
    <dbReference type="NCBI Taxonomy" id="1852"/>
    <lineage>
        <taxon>Bacteria</taxon>
        <taxon>Bacillati</taxon>
        <taxon>Actinomycetota</taxon>
        <taxon>Actinomycetes</taxon>
        <taxon>Pseudonocardiales</taxon>
        <taxon>Pseudonocardiaceae</taxon>
        <taxon>Saccharomonospora</taxon>
    </lineage>
</organism>
<keyword evidence="1" id="KW-0812">Transmembrane</keyword>
<protein>
    <submittedName>
        <fullName evidence="2">Uncharacterized protein</fullName>
    </submittedName>
</protein>
<gene>
    <name evidence="2" type="ORF">MINT15_18870</name>
</gene>
<dbReference type="AlphaFoldDB" id="A0A837DCR5"/>
<dbReference type="EMBL" id="JRZE01000003">
    <property type="protein sequence ID" value="KHF45005.1"/>
    <property type="molecule type" value="Genomic_DNA"/>
</dbReference>
<keyword evidence="1" id="KW-0472">Membrane</keyword>
<reference evidence="2 3" key="1">
    <citation type="submission" date="2014-10" db="EMBL/GenBank/DDBJ databases">
        <title>Genome sequence of Micropolyspora internatus JCM3315.</title>
        <authorList>
            <person name="Shin S.-K."/>
            <person name="Yi H."/>
        </authorList>
    </citation>
    <scope>NUCLEOTIDE SEQUENCE [LARGE SCALE GENOMIC DNA]</scope>
    <source>
        <strain evidence="2 3">JCM 3315</strain>
    </source>
</reference>